<dbReference type="AlphaFoldDB" id="A0A1H6DCT8"/>
<keyword evidence="3" id="KW-1185">Reference proteome</keyword>
<name>A0A1H6DCT8_9HYPH</name>
<evidence type="ECO:0000313" key="2">
    <source>
        <dbReference type="EMBL" id="SEG82515.1"/>
    </source>
</evidence>
<dbReference type="CDD" id="cd04301">
    <property type="entry name" value="NAT_SF"/>
    <property type="match status" value="1"/>
</dbReference>
<reference evidence="2 3" key="1">
    <citation type="submission" date="2016-10" db="EMBL/GenBank/DDBJ databases">
        <authorList>
            <person name="de Groot N.N."/>
        </authorList>
    </citation>
    <scope>NUCLEOTIDE SEQUENCE [LARGE SCALE GENOMIC DNA]</scope>
    <source>
        <strain evidence="2 3">DSM 26656</strain>
    </source>
</reference>
<dbReference type="InterPro" id="IPR000182">
    <property type="entry name" value="GNAT_dom"/>
</dbReference>
<protein>
    <submittedName>
        <fullName evidence="2">Phosphinothricin acetyltransferase</fullName>
    </submittedName>
</protein>
<dbReference type="OrthoDB" id="5459937at2"/>
<dbReference type="Gene3D" id="3.40.630.30">
    <property type="match status" value="1"/>
</dbReference>
<accession>A0A1H6DCT8</accession>
<evidence type="ECO:0000259" key="1">
    <source>
        <dbReference type="PROSITE" id="PS51186"/>
    </source>
</evidence>
<dbReference type="PANTHER" id="PTHR43072:SF8">
    <property type="entry name" value="ACYLTRANSFERASE FABY-RELATED"/>
    <property type="match status" value="1"/>
</dbReference>
<dbReference type="InterPro" id="IPR016181">
    <property type="entry name" value="Acyl_CoA_acyltransferase"/>
</dbReference>
<proteinExistence type="predicted"/>
<feature type="domain" description="N-acetyltransferase" evidence="1">
    <location>
        <begin position="4"/>
        <end position="169"/>
    </location>
</feature>
<dbReference type="SUPFAM" id="SSF55729">
    <property type="entry name" value="Acyl-CoA N-acyltransferases (Nat)"/>
    <property type="match status" value="1"/>
</dbReference>
<organism evidence="2 3">
    <name type="scientific">Bosea lathyri</name>
    <dbReference type="NCBI Taxonomy" id="1036778"/>
    <lineage>
        <taxon>Bacteria</taxon>
        <taxon>Pseudomonadati</taxon>
        <taxon>Pseudomonadota</taxon>
        <taxon>Alphaproteobacteria</taxon>
        <taxon>Hyphomicrobiales</taxon>
        <taxon>Boseaceae</taxon>
        <taxon>Bosea</taxon>
    </lineage>
</organism>
<dbReference type="Proteomes" id="UP000236743">
    <property type="component" value="Unassembled WGS sequence"/>
</dbReference>
<evidence type="ECO:0000313" key="3">
    <source>
        <dbReference type="Proteomes" id="UP000236743"/>
    </source>
</evidence>
<gene>
    <name evidence="2" type="ORF">SAMN04488115_12060</name>
</gene>
<dbReference type="Pfam" id="PF00583">
    <property type="entry name" value="Acetyltransf_1"/>
    <property type="match status" value="1"/>
</dbReference>
<dbReference type="GO" id="GO:0016747">
    <property type="term" value="F:acyltransferase activity, transferring groups other than amino-acyl groups"/>
    <property type="evidence" value="ECO:0007669"/>
    <property type="project" value="InterPro"/>
</dbReference>
<keyword evidence="2" id="KW-0808">Transferase</keyword>
<dbReference type="PROSITE" id="PS51186">
    <property type="entry name" value="GNAT"/>
    <property type="match status" value="1"/>
</dbReference>
<dbReference type="PANTHER" id="PTHR43072">
    <property type="entry name" value="N-ACETYLTRANSFERASE"/>
    <property type="match status" value="1"/>
</dbReference>
<dbReference type="EMBL" id="FNUY01000020">
    <property type="protein sequence ID" value="SEG82515.1"/>
    <property type="molecule type" value="Genomic_DNA"/>
</dbReference>
<dbReference type="RefSeq" id="WP_103875675.1">
    <property type="nucleotide sequence ID" value="NZ_FNUY01000020.1"/>
</dbReference>
<sequence>MTTFAIRPALPADILAITAIYGHAVTHGTASWELTPPDEAEMQRRLGAVLSGGYPYLVAERDGALLGYAYAGPYRPRPAYRSTVENSIYVAPGAQGSGVGAALLAALIEACTMRGFRQMVAVIGDGTGASVGSRRLHERAGFRLIGVAEKVGYKHGRWLDQMLMQKELGEADRTPPQA</sequence>